<comment type="caution">
    <text evidence="1">The sequence shown here is derived from an EMBL/GenBank/DDBJ whole genome shotgun (WGS) entry which is preliminary data.</text>
</comment>
<gene>
    <name evidence="1" type="ORF">ACFO0C_27495</name>
</gene>
<dbReference type="EMBL" id="JBHSBL010000019">
    <property type="protein sequence ID" value="MFC4068691.1"/>
    <property type="molecule type" value="Genomic_DNA"/>
</dbReference>
<keyword evidence="2" id="KW-1185">Reference proteome</keyword>
<accession>A0ABV8IXN2</accession>
<organism evidence="1 2">
    <name type="scientific">Actinoplanes subglobosus</name>
    <dbReference type="NCBI Taxonomy" id="1547892"/>
    <lineage>
        <taxon>Bacteria</taxon>
        <taxon>Bacillati</taxon>
        <taxon>Actinomycetota</taxon>
        <taxon>Actinomycetes</taxon>
        <taxon>Micromonosporales</taxon>
        <taxon>Micromonosporaceae</taxon>
        <taxon>Actinoplanes</taxon>
    </lineage>
</organism>
<evidence type="ECO:0000313" key="2">
    <source>
        <dbReference type="Proteomes" id="UP001595867"/>
    </source>
</evidence>
<evidence type="ECO:0008006" key="3">
    <source>
        <dbReference type="Google" id="ProtNLM"/>
    </source>
</evidence>
<proteinExistence type="predicted"/>
<dbReference type="RefSeq" id="WP_378069581.1">
    <property type="nucleotide sequence ID" value="NZ_JBHSBL010000019.1"/>
</dbReference>
<dbReference type="Proteomes" id="UP001595867">
    <property type="component" value="Unassembled WGS sequence"/>
</dbReference>
<name>A0ABV8IXN2_9ACTN</name>
<sequence length="949" mass="102691">MELEVPRVWLRLTLDLQPDGQISVGAADSRGRVVVAPQPRRRAYGWETTMADVAGRPFAVPVRWPAVLPGWYEDLVNALPGTRTGLRLAPAVPVFVSGPRQLLTLPPEAVLDAVLGRDPGHRWILIEDRASGAESPPFDLPLVIVGVGDRGADVLRAAQESPWISDDHDLQPHLADLIWVDDATGVADLLARRDIDLLVLDAFDAAELAGAATARPTRQARVAIVLGSSGPPELMPPVGDTFPARSVFTVTGAPGDQDRLVTSLLRAVSHDLPLHDALGEIRNGSPAGIRLSASPDSLHDLRLSSAWAGIDEKAMTMSGFVGAGVVEPPGDLQPLTGDLVANLQEARRLEVDFARESHGLHVLAEARLRLGSAEQTLTALRQAAPAGRTDRPADRVRVVNLALKRRGEQVAPQGTGSVFVERVCSLAAGERYQLDVQVGANWPVSLVTGEQPAVDLLLPDDRDGHELHATVFSDTVDILGPAVVAMRLPPSGPSETVTFALATRAHGPAWARVGLYHRDHLLQTYRLEMLVEESERRHPVPVVHAVLQHSATWDWTNLDTLKPRALSLIVNHAPSGDHRLFVKSDDVAAAVPLRGQRAQAATDTMREILSDAVDERITSPVALWRIATQGRSLFQAIFNRVDPAVAEALRRMRAGKDLTIQIVRADVDEALPWTLVYDWPLPDHRYGQPPPPVCFGRTDDGQQCDHAPGDRQICVYGLWGIRHHVEELLADPRVADMPPSITITDPGALVALGVDDEATGSMLGRLSQLLNPRNVRRLGAEEHLLDNLFDPARPAVVIVLGHHETRDINDQPQGSRIALLSADGWLQPDRITDRRADDGEWQPPHSLVMLLSCRSAAAGPTELTSFLSALNGARAGAIVGTECDVYSDLAADFATTLLTAMNGPGPDGHPQAFAQAVRVARRNIVIDKEDIRGLAFDAFGPADLVFARR</sequence>
<protein>
    <recommendedName>
        <fullName evidence="3">CHAT domain-containing protein</fullName>
    </recommendedName>
</protein>
<reference evidence="2" key="1">
    <citation type="journal article" date="2019" name="Int. J. Syst. Evol. Microbiol.">
        <title>The Global Catalogue of Microorganisms (GCM) 10K type strain sequencing project: providing services to taxonomists for standard genome sequencing and annotation.</title>
        <authorList>
            <consortium name="The Broad Institute Genomics Platform"/>
            <consortium name="The Broad Institute Genome Sequencing Center for Infectious Disease"/>
            <person name="Wu L."/>
            <person name="Ma J."/>
        </authorList>
    </citation>
    <scope>NUCLEOTIDE SEQUENCE [LARGE SCALE GENOMIC DNA]</scope>
    <source>
        <strain evidence="2">TBRC 5832</strain>
    </source>
</reference>
<evidence type="ECO:0000313" key="1">
    <source>
        <dbReference type="EMBL" id="MFC4068691.1"/>
    </source>
</evidence>